<evidence type="ECO:0000256" key="4">
    <source>
        <dbReference type="ARBA" id="ARBA00022692"/>
    </source>
</evidence>
<evidence type="ECO:0000256" key="9">
    <source>
        <dbReference type="HAMAP-Rule" id="MF_00422"/>
    </source>
</evidence>
<dbReference type="InterPro" id="IPR001901">
    <property type="entry name" value="Translocase_SecE/Sec61-g"/>
</dbReference>
<comment type="subunit">
    <text evidence="9">Component of the Sec protein translocase complex. Heterotrimer consisting of SecY, SecE and SecG subunits. The heterotrimers can form oligomers, although 1 heterotrimer is thought to be able to translocate proteins. Interacts with the ribosome. Interacts with SecDF, and other proteins may be involved. Interacts with SecA.</text>
</comment>
<accession>A0A9D1YPQ1</accession>
<dbReference type="Pfam" id="PF00584">
    <property type="entry name" value="SecE"/>
    <property type="match status" value="1"/>
</dbReference>
<keyword evidence="3 9" id="KW-1003">Cell membrane</keyword>
<evidence type="ECO:0000256" key="6">
    <source>
        <dbReference type="ARBA" id="ARBA00022989"/>
    </source>
</evidence>
<evidence type="ECO:0000256" key="5">
    <source>
        <dbReference type="ARBA" id="ARBA00022927"/>
    </source>
</evidence>
<evidence type="ECO:0000256" key="3">
    <source>
        <dbReference type="ARBA" id="ARBA00022475"/>
    </source>
</evidence>
<dbReference type="AlphaFoldDB" id="A0A9D1YPQ1"/>
<dbReference type="EMBL" id="DXDD01000106">
    <property type="protein sequence ID" value="HIY60750.1"/>
    <property type="molecule type" value="Genomic_DNA"/>
</dbReference>
<keyword evidence="5 9" id="KW-0653">Protein transport</keyword>
<gene>
    <name evidence="9 10" type="primary">secE</name>
    <name evidence="10" type="ORF">H9831_08745</name>
</gene>
<keyword evidence="7 9" id="KW-0811">Translocation</keyword>
<dbReference type="InterPro" id="IPR005807">
    <property type="entry name" value="SecE_bac"/>
</dbReference>
<comment type="similarity">
    <text evidence="9">Belongs to the SecE/SEC61-gamma family.</text>
</comment>
<dbReference type="PANTHER" id="PTHR33910">
    <property type="entry name" value="PROTEIN TRANSLOCASE SUBUNIT SECE"/>
    <property type="match status" value="1"/>
</dbReference>
<dbReference type="GO" id="GO:0009306">
    <property type="term" value="P:protein secretion"/>
    <property type="evidence" value="ECO:0007669"/>
    <property type="project" value="UniProtKB-UniRule"/>
</dbReference>
<reference evidence="10" key="2">
    <citation type="submission" date="2021-04" db="EMBL/GenBank/DDBJ databases">
        <authorList>
            <person name="Gilroy R."/>
        </authorList>
    </citation>
    <scope>NUCLEOTIDE SEQUENCE</scope>
    <source>
        <strain evidence="10">ChiSxjej3B15-24422</strain>
    </source>
</reference>
<dbReference type="Proteomes" id="UP000824007">
    <property type="component" value="Unassembled WGS sequence"/>
</dbReference>
<comment type="function">
    <text evidence="9">Essential subunit of the Sec protein translocation channel SecYEG. Clamps together the 2 halves of SecY. May contact the channel plug during translocation.</text>
</comment>
<sequence>MNNPSKEAKATKPARPKFFRGVKAEFKKITWPDKELLLKQSVAVVAISIVLGAIIAVLDLILQYAVDFLVR</sequence>
<evidence type="ECO:0000256" key="1">
    <source>
        <dbReference type="ARBA" id="ARBA00004370"/>
    </source>
</evidence>
<comment type="caution">
    <text evidence="10">The sequence shown here is derived from an EMBL/GenBank/DDBJ whole genome shotgun (WGS) entry which is preliminary data.</text>
</comment>
<keyword evidence="2 9" id="KW-0813">Transport</keyword>
<proteinExistence type="inferred from homology"/>
<feature type="transmembrane region" description="Helical" evidence="9">
    <location>
        <begin position="42"/>
        <end position="66"/>
    </location>
</feature>
<dbReference type="NCBIfam" id="TIGR00964">
    <property type="entry name" value="secE_bact"/>
    <property type="match status" value="1"/>
</dbReference>
<evidence type="ECO:0000256" key="8">
    <source>
        <dbReference type="ARBA" id="ARBA00023136"/>
    </source>
</evidence>
<name>A0A9D1YPQ1_9FIRM</name>
<dbReference type="GO" id="GO:0008320">
    <property type="term" value="F:protein transmembrane transporter activity"/>
    <property type="evidence" value="ECO:0007669"/>
    <property type="project" value="UniProtKB-UniRule"/>
</dbReference>
<dbReference type="GO" id="GO:0065002">
    <property type="term" value="P:intracellular protein transmembrane transport"/>
    <property type="evidence" value="ECO:0007669"/>
    <property type="project" value="UniProtKB-UniRule"/>
</dbReference>
<dbReference type="HAMAP" id="MF_00422">
    <property type="entry name" value="SecE"/>
    <property type="match status" value="1"/>
</dbReference>
<comment type="subcellular location">
    <subcellularLocation>
        <location evidence="9">Cell membrane</location>
        <topology evidence="9">Single-pass membrane protein</topology>
    </subcellularLocation>
    <subcellularLocation>
        <location evidence="1">Membrane</location>
    </subcellularLocation>
</comment>
<dbReference type="GO" id="GO:0006605">
    <property type="term" value="P:protein targeting"/>
    <property type="evidence" value="ECO:0007669"/>
    <property type="project" value="UniProtKB-UniRule"/>
</dbReference>
<dbReference type="GO" id="GO:0043952">
    <property type="term" value="P:protein transport by the Sec complex"/>
    <property type="evidence" value="ECO:0007669"/>
    <property type="project" value="UniProtKB-UniRule"/>
</dbReference>
<evidence type="ECO:0000256" key="2">
    <source>
        <dbReference type="ARBA" id="ARBA00022448"/>
    </source>
</evidence>
<protein>
    <recommendedName>
        <fullName evidence="9">Protein translocase subunit SecE</fullName>
    </recommendedName>
</protein>
<evidence type="ECO:0000313" key="11">
    <source>
        <dbReference type="Proteomes" id="UP000824007"/>
    </source>
</evidence>
<evidence type="ECO:0000313" key="10">
    <source>
        <dbReference type="EMBL" id="HIY60750.1"/>
    </source>
</evidence>
<reference evidence="10" key="1">
    <citation type="journal article" date="2021" name="PeerJ">
        <title>Extensive microbial diversity within the chicken gut microbiome revealed by metagenomics and culture.</title>
        <authorList>
            <person name="Gilroy R."/>
            <person name="Ravi A."/>
            <person name="Getino M."/>
            <person name="Pursley I."/>
            <person name="Horton D.L."/>
            <person name="Alikhan N.F."/>
            <person name="Baker D."/>
            <person name="Gharbi K."/>
            <person name="Hall N."/>
            <person name="Watson M."/>
            <person name="Adriaenssens E.M."/>
            <person name="Foster-Nyarko E."/>
            <person name="Jarju S."/>
            <person name="Secka A."/>
            <person name="Antonio M."/>
            <person name="Oren A."/>
            <person name="Chaudhuri R.R."/>
            <person name="La Ragione R."/>
            <person name="Hildebrand F."/>
            <person name="Pallen M.J."/>
        </authorList>
    </citation>
    <scope>NUCLEOTIDE SEQUENCE</scope>
    <source>
        <strain evidence="10">ChiSxjej3B15-24422</strain>
    </source>
</reference>
<dbReference type="GO" id="GO:0005886">
    <property type="term" value="C:plasma membrane"/>
    <property type="evidence" value="ECO:0007669"/>
    <property type="project" value="UniProtKB-SubCell"/>
</dbReference>
<dbReference type="Gene3D" id="1.20.5.1030">
    <property type="entry name" value="Preprotein translocase secy subunit"/>
    <property type="match status" value="1"/>
</dbReference>
<evidence type="ECO:0000256" key="7">
    <source>
        <dbReference type="ARBA" id="ARBA00023010"/>
    </source>
</evidence>
<dbReference type="InterPro" id="IPR038379">
    <property type="entry name" value="SecE_sf"/>
</dbReference>
<keyword evidence="8 9" id="KW-0472">Membrane</keyword>
<keyword evidence="6 9" id="KW-1133">Transmembrane helix</keyword>
<organism evidence="10 11">
    <name type="scientific">Candidatus Eisenbergiella pullistercoris</name>
    <dbReference type="NCBI Taxonomy" id="2838555"/>
    <lineage>
        <taxon>Bacteria</taxon>
        <taxon>Bacillati</taxon>
        <taxon>Bacillota</taxon>
        <taxon>Clostridia</taxon>
        <taxon>Lachnospirales</taxon>
        <taxon>Lachnospiraceae</taxon>
        <taxon>Eisenbergiella</taxon>
    </lineage>
</organism>
<keyword evidence="4 9" id="KW-0812">Transmembrane</keyword>
<dbReference type="PANTHER" id="PTHR33910:SF1">
    <property type="entry name" value="PROTEIN TRANSLOCASE SUBUNIT SECE"/>
    <property type="match status" value="1"/>
</dbReference>